<evidence type="ECO:0000259" key="1">
    <source>
        <dbReference type="PROSITE" id="PS50805"/>
    </source>
</evidence>
<dbReference type="Gene3D" id="6.10.140.140">
    <property type="match status" value="1"/>
</dbReference>
<dbReference type="PROSITE" id="PS50805">
    <property type="entry name" value="KRAB"/>
    <property type="match status" value="1"/>
</dbReference>
<dbReference type="InterPro" id="IPR050169">
    <property type="entry name" value="Krueppel_C2H2_ZnF"/>
</dbReference>
<dbReference type="InterPro" id="IPR036051">
    <property type="entry name" value="KRAB_dom_sf"/>
</dbReference>
<dbReference type="Pfam" id="PF01352">
    <property type="entry name" value="KRAB"/>
    <property type="match status" value="1"/>
</dbReference>
<dbReference type="PANTHER" id="PTHR23232">
    <property type="entry name" value="KRAB DOMAIN C2H2 ZINC FINGER"/>
    <property type="match status" value="1"/>
</dbReference>
<organism evidence="2">
    <name type="scientific">Balaenoptera musculus</name>
    <name type="common">Blue whale</name>
    <dbReference type="NCBI Taxonomy" id="9771"/>
    <lineage>
        <taxon>Eukaryota</taxon>
        <taxon>Metazoa</taxon>
        <taxon>Chordata</taxon>
        <taxon>Craniata</taxon>
        <taxon>Vertebrata</taxon>
        <taxon>Euteleostomi</taxon>
        <taxon>Mammalia</taxon>
        <taxon>Eutheria</taxon>
        <taxon>Laurasiatheria</taxon>
        <taxon>Artiodactyla</taxon>
        <taxon>Whippomorpha</taxon>
        <taxon>Cetacea</taxon>
        <taxon>Mysticeti</taxon>
        <taxon>Balaenopteridae</taxon>
        <taxon>Balaenoptera</taxon>
    </lineage>
</organism>
<dbReference type="CDD" id="cd07765">
    <property type="entry name" value="KRAB_A-box"/>
    <property type="match status" value="1"/>
</dbReference>
<dbReference type="Ensembl" id="ENSBMST00010029556.1">
    <property type="protein sequence ID" value="ENSBMSP00010026848.1"/>
    <property type="gene ID" value="ENSBMSG00010019511.1"/>
</dbReference>
<feature type="domain" description="KRAB" evidence="1">
    <location>
        <begin position="3"/>
        <end position="74"/>
    </location>
</feature>
<dbReference type="AlphaFoldDB" id="A0A8C0DUH9"/>
<dbReference type="PANTHER" id="PTHR23232:SF158">
    <property type="entry name" value="KRAB DOMAIN-CONTAINING PROTEIN 5"/>
    <property type="match status" value="1"/>
</dbReference>
<dbReference type="SUPFAM" id="SSF109640">
    <property type="entry name" value="KRAB domain (Kruppel-associated box)"/>
    <property type="match status" value="1"/>
</dbReference>
<accession>A0A8C0DUH9</accession>
<dbReference type="SMART" id="SM00349">
    <property type="entry name" value="KRAB"/>
    <property type="match status" value="1"/>
</dbReference>
<dbReference type="InterPro" id="IPR001909">
    <property type="entry name" value="KRAB"/>
</dbReference>
<dbReference type="GO" id="GO:0006355">
    <property type="term" value="P:regulation of DNA-templated transcription"/>
    <property type="evidence" value="ECO:0007669"/>
    <property type="project" value="InterPro"/>
</dbReference>
<dbReference type="GeneTree" id="ENSGT00940000163746"/>
<reference evidence="2" key="1">
    <citation type="submission" date="2023-09" db="UniProtKB">
        <authorList>
            <consortium name="Ensembl"/>
        </authorList>
    </citation>
    <scope>IDENTIFICATION</scope>
</reference>
<proteinExistence type="predicted"/>
<evidence type="ECO:0000313" key="2">
    <source>
        <dbReference type="Ensembl" id="ENSBMSP00010026848.1"/>
    </source>
</evidence>
<sequence>MEFTFKDVAIMFSQEEWECLDPAQRALYRDVMVETYRNLLSLGICLSEVNIIFILEQGREPWPLKSGSIVKTVGGENLSLIPSPSRGAYLRHILGFVGRPQDPFQHPTKSESLTLLSYLLFFSLLAVPT</sequence>
<protein>
    <recommendedName>
        <fullName evidence="1">KRAB domain-containing protein</fullName>
    </recommendedName>
</protein>
<name>A0A8C0DUH9_BALMU</name>